<organism evidence="1 2">
    <name type="scientific">Armillaria gallica</name>
    <name type="common">Bulbous honey fungus</name>
    <name type="synonym">Armillaria bulbosa</name>
    <dbReference type="NCBI Taxonomy" id="47427"/>
    <lineage>
        <taxon>Eukaryota</taxon>
        <taxon>Fungi</taxon>
        <taxon>Dikarya</taxon>
        <taxon>Basidiomycota</taxon>
        <taxon>Agaricomycotina</taxon>
        <taxon>Agaricomycetes</taxon>
        <taxon>Agaricomycetidae</taxon>
        <taxon>Agaricales</taxon>
        <taxon>Marasmiineae</taxon>
        <taxon>Physalacriaceae</taxon>
        <taxon>Armillaria</taxon>
    </lineage>
</organism>
<accession>A0A2H3CYS9</accession>
<dbReference type="InterPro" id="IPR036047">
    <property type="entry name" value="F-box-like_dom_sf"/>
</dbReference>
<sequence>MSSDSTVTSTHQAKHPAFIDLLPDELLLEIFAIGTLDIDGTYFPFLIAAVCSYWCSLAVNEARLWTSLTVMTSMDVPVLPSDGSCDPLAIFPREALILERSADRDLDFEIPPFCQRSESFTDGHFAVLSSLLAEHAHRIRSFEVITDNWEEIGCLCKELAVMDMPRLQKWNVISERDLVYEETYDDKGQRIESVPALAYALDSESEPTPIQELKRPAILLYPALTDVAICGVPVAWCQFSASNLRKLVLTNHPWENQLMMQTLHGILSNSKDTLVTLTLRWVIAAETEWADSRLLLNRVILSRVEDLDIGYMHTQEACQVFEIFDFPALHELKLQGLDEEMDSSGVFLDMMKYLPVEQLDDLSLISIQFPPGDFPDKDLVRGGSIAEKSLPLILQFIRRLALLRNLLISPCGDAFLKYMNYGKAGSVNMAGLKELWVREYTQDLDIGIVPFLRERVELGTVDGEYVGPTIEDMTIVTDFRVGDEAKKYLKLADHTTWFSD</sequence>
<dbReference type="InParanoid" id="A0A2H3CYS9"/>
<evidence type="ECO:0000313" key="2">
    <source>
        <dbReference type="Proteomes" id="UP000217790"/>
    </source>
</evidence>
<keyword evidence="2" id="KW-1185">Reference proteome</keyword>
<protein>
    <submittedName>
        <fullName evidence="1">Uncharacterized protein</fullName>
    </submittedName>
</protein>
<dbReference type="SUPFAM" id="SSF81383">
    <property type="entry name" value="F-box domain"/>
    <property type="match status" value="1"/>
</dbReference>
<dbReference type="OMA" id="HEETCHV"/>
<dbReference type="Proteomes" id="UP000217790">
    <property type="component" value="Unassembled WGS sequence"/>
</dbReference>
<dbReference type="STRING" id="47427.A0A2H3CYS9"/>
<dbReference type="OrthoDB" id="3246221at2759"/>
<dbReference type="AlphaFoldDB" id="A0A2H3CYS9"/>
<proteinExistence type="predicted"/>
<evidence type="ECO:0000313" key="1">
    <source>
        <dbReference type="EMBL" id="PBK88161.1"/>
    </source>
</evidence>
<reference evidence="2" key="1">
    <citation type="journal article" date="2017" name="Nat. Ecol. Evol.">
        <title>Genome expansion and lineage-specific genetic innovations in the forest pathogenic fungi Armillaria.</title>
        <authorList>
            <person name="Sipos G."/>
            <person name="Prasanna A.N."/>
            <person name="Walter M.C."/>
            <person name="O'Connor E."/>
            <person name="Balint B."/>
            <person name="Krizsan K."/>
            <person name="Kiss B."/>
            <person name="Hess J."/>
            <person name="Varga T."/>
            <person name="Slot J."/>
            <person name="Riley R."/>
            <person name="Boka B."/>
            <person name="Rigling D."/>
            <person name="Barry K."/>
            <person name="Lee J."/>
            <person name="Mihaltcheva S."/>
            <person name="LaButti K."/>
            <person name="Lipzen A."/>
            <person name="Waldron R."/>
            <person name="Moloney N.M."/>
            <person name="Sperisen C."/>
            <person name="Kredics L."/>
            <person name="Vagvoelgyi C."/>
            <person name="Patrignani A."/>
            <person name="Fitzpatrick D."/>
            <person name="Nagy I."/>
            <person name="Doyle S."/>
            <person name="Anderson J.B."/>
            <person name="Grigoriev I.V."/>
            <person name="Gueldener U."/>
            <person name="Muensterkoetter M."/>
            <person name="Nagy L.G."/>
        </authorList>
    </citation>
    <scope>NUCLEOTIDE SEQUENCE [LARGE SCALE GENOMIC DNA]</scope>
    <source>
        <strain evidence="2">Ar21-2</strain>
    </source>
</reference>
<gene>
    <name evidence="1" type="ORF">ARMGADRAFT_1120566</name>
</gene>
<dbReference type="EMBL" id="KZ293674">
    <property type="protein sequence ID" value="PBK88161.1"/>
    <property type="molecule type" value="Genomic_DNA"/>
</dbReference>
<name>A0A2H3CYS9_ARMGA</name>